<dbReference type="AlphaFoldDB" id="A0A7V4TZX5"/>
<dbReference type="EMBL" id="DRQG01000067">
    <property type="protein sequence ID" value="HGY55465.1"/>
    <property type="molecule type" value="Genomic_DNA"/>
</dbReference>
<evidence type="ECO:0000256" key="1">
    <source>
        <dbReference type="SAM" id="MobiDB-lite"/>
    </source>
</evidence>
<evidence type="ECO:0000313" key="2">
    <source>
        <dbReference type="EMBL" id="HGY55465.1"/>
    </source>
</evidence>
<accession>A0A7V4TZX5</accession>
<protein>
    <submittedName>
        <fullName evidence="2">Uncharacterized protein</fullName>
    </submittedName>
</protein>
<organism evidence="2">
    <name type="scientific">Caldithrix abyssi</name>
    <dbReference type="NCBI Taxonomy" id="187145"/>
    <lineage>
        <taxon>Bacteria</taxon>
        <taxon>Pseudomonadati</taxon>
        <taxon>Calditrichota</taxon>
        <taxon>Calditrichia</taxon>
        <taxon>Calditrichales</taxon>
        <taxon>Calditrichaceae</taxon>
        <taxon>Caldithrix</taxon>
    </lineage>
</organism>
<sequence length="92" mass="10043">MEFLLVPVLFGLALLLLGIGKLFGRKGVNSSCHAGDDIDGVESCDTCSHDANELKLPIGKDDDGLDNVAKLGNPNRNRPFSDKFDFRPDRIK</sequence>
<name>A0A7V4TZX5_CALAY</name>
<dbReference type="Proteomes" id="UP000885779">
    <property type="component" value="Unassembled WGS sequence"/>
</dbReference>
<comment type="caution">
    <text evidence="2">The sequence shown here is derived from an EMBL/GenBank/DDBJ whole genome shotgun (WGS) entry which is preliminary data.</text>
</comment>
<proteinExistence type="predicted"/>
<reference evidence="2" key="1">
    <citation type="journal article" date="2020" name="mSystems">
        <title>Genome- and Community-Level Interaction Insights into Carbon Utilization and Element Cycling Functions of Hydrothermarchaeota in Hydrothermal Sediment.</title>
        <authorList>
            <person name="Zhou Z."/>
            <person name="Liu Y."/>
            <person name="Xu W."/>
            <person name="Pan J."/>
            <person name="Luo Z.H."/>
            <person name="Li M."/>
        </authorList>
    </citation>
    <scope>NUCLEOTIDE SEQUENCE [LARGE SCALE GENOMIC DNA]</scope>
    <source>
        <strain evidence="2">HyVt-577</strain>
    </source>
</reference>
<gene>
    <name evidence="2" type="ORF">ENK44_07190</name>
</gene>
<feature type="region of interest" description="Disordered" evidence="1">
    <location>
        <begin position="70"/>
        <end position="92"/>
    </location>
</feature>
<feature type="compositionally biased region" description="Basic and acidic residues" evidence="1">
    <location>
        <begin position="79"/>
        <end position="92"/>
    </location>
</feature>